<dbReference type="InterPro" id="IPR016156">
    <property type="entry name" value="FAD/NAD-linked_Rdtase_dimer_sf"/>
</dbReference>
<accession>A0A1I1EEM7</accession>
<dbReference type="PRINTS" id="PR00411">
    <property type="entry name" value="PNDRDTASEI"/>
</dbReference>
<keyword evidence="8" id="KW-1185">Reference proteome</keyword>
<dbReference type="InterPro" id="IPR028202">
    <property type="entry name" value="Reductase_C"/>
</dbReference>
<dbReference type="Proteomes" id="UP000198832">
    <property type="component" value="Unassembled WGS sequence"/>
</dbReference>
<dbReference type="EMBL" id="FOLB01000002">
    <property type="protein sequence ID" value="SFB85585.1"/>
    <property type="molecule type" value="Genomic_DNA"/>
</dbReference>
<keyword evidence="3" id="KW-0274">FAD</keyword>
<dbReference type="Gene3D" id="3.50.50.60">
    <property type="entry name" value="FAD/NAD(P)-binding domain"/>
    <property type="match status" value="2"/>
</dbReference>
<dbReference type="PRINTS" id="PR00368">
    <property type="entry name" value="FADPNR"/>
</dbReference>
<dbReference type="GO" id="GO:0051213">
    <property type="term" value="F:dioxygenase activity"/>
    <property type="evidence" value="ECO:0007669"/>
    <property type="project" value="UniProtKB-KW"/>
</dbReference>
<feature type="domain" description="FAD/NAD(P)-binding" evidence="5">
    <location>
        <begin position="6"/>
        <end position="303"/>
    </location>
</feature>
<keyword evidence="2" id="KW-0285">Flavoprotein</keyword>
<dbReference type="GO" id="GO:0005737">
    <property type="term" value="C:cytoplasm"/>
    <property type="evidence" value="ECO:0007669"/>
    <property type="project" value="TreeGrafter"/>
</dbReference>
<evidence type="ECO:0000256" key="4">
    <source>
        <dbReference type="ARBA" id="ARBA00023002"/>
    </source>
</evidence>
<dbReference type="SUPFAM" id="SSF51905">
    <property type="entry name" value="FAD/NAD(P)-binding domain"/>
    <property type="match status" value="2"/>
</dbReference>
<keyword evidence="4" id="KW-0560">Oxidoreductase</keyword>
<dbReference type="Pfam" id="PF14759">
    <property type="entry name" value="Reductase_C"/>
    <property type="match status" value="1"/>
</dbReference>
<evidence type="ECO:0000259" key="5">
    <source>
        <dbReference type="Pfam" id="PF07992"/>
    </source>
</evidence>
<dbReference type="OrthoDB" id="3568330at2"/>
<organism evidence="7 8">
    <name type="scientific">Nocardioides terrae</name>
    <dbReference type="NCBI Taxonomy" id="574651"/>
    <lineage>
        <taxon>Bacteria</taxon>
        <taxon>Bacillati</taxon>
        <taxon>Actinomycetota</taxon>
        <taxon>Actinomycetes</taxon>
        <taxon>Propionibacteriales</taxon>
        <taxon>Nocardioidaceae</taxon>
        <taxon>Nocardioides</taxon>
    </lineage>
</organism>
<sequence>MTDAGVLIVGASQAGAQLAGSLREFGATCPITLVGAEEHLPYQRPPLSKAFLSGQVDADSLLLRSADYYADQDIAVVTGEWIDRIDLDATGGCATSASGRTFDFDRLALTVGGTPRRLPVPGADLGNVFYLRDLADATALRASLDAAERVVVVGGGFVGLEAAAVANSLGKDVVVVEALDRLMARAVAPVVSQFYREAHERRGVRVLLDTGVVGLTGTSTVASVDLSDGTSLPADIVLVGIGLVAHTGLAEQLGLEVSSGGIVIDAHARTSRPGVVAAGDCTVLRSHEGLLRIESVANAIAQGRAAAATLAGIDDPLSAVPWFWSDQGEIKLQIAGLSVGYDDVVVRGEPDSEQFSALYYAADQLIAIDSVNTPRDYMAVRKILEKGGSVPRGAAADLEVQLKSFLPARV</sequence>
<proteinExistence type="predicted"/>
<evidence type="ECO:0000256" key="1">
    <source>
        <dbReference type="ARBA" id="ARBA00001974"/>
    </source>
</evidence>
<evidence type="ECO:0000256" key="3">
    <source>
        <dbReference type="ARBA" id="ARBA00022827"/>
    </source>
</evidence>
<protein>
    <submittedName>
        <fullName evidence="7">3-phenylpropionate/trans-cinnamate dioxygenase ferredoxin reductase subunit</fullName>
    </submittedName>
</protein>
<keyword evidence="7" id="KW-0223">Dioxygenase</keyword>
<evidence type="ECO:0000313" key="8">
    <source>
        <dbReference type="Proteomes" id="UP000198832"/>
    </source>
</evidence>
<gene>
    <name evidence="7" type="ORF">SAMN04487968_10248</name>
</gene>
<dbReference type="PANTHER" id="PTHR43557:SF2">
    <property type="entry name" value="RIESKE DOMAIN-CONTAINING PROTEIN-RELATED"/>
    <property type="match status" value="1"/>
</dbReference>
<dbReference type="InterPro" id="IPR023753">
    <property type="entry name" value="FAD/NAD-binding_dom"/>
</dbReference>
<feature type="domain" description="Reductase C-terminal" evidence="6">
    <location>
        <begin position="322"/>
        <end position="405"/>
    </location>
</feature>
<name>A0A1I1EEM7_9ACTN</name>
<evidence type="ECO:0000256" key="2">
    <source>
        <dbReference type="ARBA" id="ARBA00022630"/>
    </source>
</evidence>
<evidence type="ECO:0000313" key="7">
    <source>
        <dbReference type="EMBL" id="SFB85585.1"/>
    </source>
</evidence>
<dbReference type="AlphaFoldDB" id="A0A1I1EEM7"/>
<dbReference type="GO" id="GO:0016651">
    <property type="term" value="F:oxidoreductase activity, acting on NAD(P)H"/>
    <property type="evidence" value="ECO:0007669"/>
    <property type="project" value="TreeGrafter"/>
</dbReference>
<comment type="cofactor">
    <cofactor evidence="1">
        <name>FAD</name>
        <dbReference type="ChEBI" id="CHEBI:57692"/>
    </cofactor>
</comment>
<dbReference type="Gene3D" id="3.30.390.30">
    <property type="match status" value="1"/>
</dbReference>
<dbReference type="Pfam" id="PF07992">
    <property type="entry name" value="Pyr_redox_2"/>
    <property type="match status" value="1"/>
</dbReference>
<reference evidence="7 8" key="1">
    <citation type="submission" date="2016-10" db="EMBL/GenBank/DDBJ databases">
        <authorList>
            <person name="de Groot N.N."/>
        </authorList>
    </citation>
    <scope>NUCLEOTIDE SEQUENCE [LARGE SCALE GENOMIC DNA]</scope>
    <source>
        <strain evidence="7 8">CGMCC 1.7056</strain>
    </source>
</reference>
<dbReference type="PANTHER" id="PTHR43557">
    <property type="entry name" value="APOPTOSIS-INDUCING FACTOR 1"/>
    <property type="match status" value="1"/>
</dbReference>
<dbReference type="RefSeq" id="WP_091120108.1">
    <property type="nucleotide sequence ID" value="NZ_FOLB01000002.1"/>
</dbReference>
<dbReference type="STRING" id="574651.SAMN04487968_10248"/>
<evidence type="ECO:0000259" key="6">
    <source>
        <dbReference type="Pfam" id="PF14759"/>
    </source>
</evidence>
<dbReference type="SUPFAM" id="SSF55424">
    <property type="entry name" value="FAD/NAD-linked reductases, dimerisation (C-terminal) domain"/>
    <property type="match status" value="1"/>
</dbReference>
<dbReference type="InterPro" id="IPR036188">
    <property type="entry name" value="FAD/NAD-bd_sf"/>
</dbReference>
<dbReference type="InterPro" id="IPR050446">
    <property type="entry name" value="FAD-oxidoreductase/Apoptosis"/>
</dbReference>